<dbReference type="EMBL" id="UZAG01004165">
    <property type="protein sequence ID" value="VDO16473.1"/>
    <property type="molecule type" value="Genomic_DNA"/>
</dbReference>
<evidence type="ECO:0000313" key="3">
    <source>
        <dbReference type="Proteomes" id="UP000280834"/>
    </source>
</evidence>
<reference evidence="4" key="1">
    <citation type="submission" date="2017-02" db="UniProtKB">
        <authorList>
            <consortium name="WormBaseParasite"/>
        </authorList>
    </citation>
    <scope>IDENTIFICATION</scope>
</reference>
<keyword evidence="1" id="KW-1133">Transmembrane helix</keyword>
<dbReference type="WBParaSite" id="BTMF_0000499101-mRNA-1">
    <property type="protein sequence ID" value="BTMF_0000499101-mRNA-1"/>
    <property type="gene ID" value="BTMF_0000499101"/>
</dbReference>
<evidence type="ECO:0000313" key="4">
    <source>
        <dbReference type="WBParaSite" id="BTMF_0000499101-mRNA-1"/>
    </source>
</evidence>
<organism evidence="4">
    <name type="scientific">Brugia timori</name>
    <dbReference type="NCBI Taxonomy" id="42155"/>
    <lineage>
        <taxon>Eukaryota</taxon>
        <taxon>Metazoa</taxon>
        <taxon>Ecdysozoa</taxon>
        <taxon>Nematoda</taxon>
        <taxon>Chromadorea</taxon>
        <taxon>Rhabditida</taxon>
        <taxon>Spirurina</taxon>
        <taxon>Spiruromorpha</taxon>
        <taxon>Filarioidea</taxon>
        <taxon>Onchocercidae</taxon>
        <taxon>Brugia</taxon>
    </lineage>
</organism>
<evidence type="ECO:0000313" key="2">
    <source>
        <dbReference type="EMBL" id="VDO16473.1"/>
    </source>
</evidence>
<reference evidence="2 3" key="2">
    <citation type="submission" date="2018-11" db="EMBL/GenBank/DDBJ databases">
        <authorList>
            <consortium name="Pathogen Informatics"/>
        </authorList>
    </citation>
    <scope>NUCLEOTIDE SEQUENCE [LARGE SCALE GENOMIC DNA]</scope>
</reference>
<gene>
    <name evidence="2" type="ORF">BTMF_LOCUS4278</name>
</gene>
<protein>
    <submittedName>
        <fullName evidence="2 4">Uncharacterized protein</fullName>
    </submittedName>
</protein>
<dbReference type="AlphaFoldDB" id="A0A0R3QF47"/>
<dbReference type="Proteomes" id="UP000280834">
    <property type="component" value="Unassembled WGS sequence"/>
</dbReference>
<keyword evidence="1" id="KW-0812">Transmembrane</keyword>
<keyword evidence="3" id="KW-1185">Reference proteome</keyword>
<proteinExistence type="predicted"/>
<evidence type="ECO:0000256" key="1">
    <source>
        <dbReference type="SAM" id="Phobius"/>
    </source>
</evidence>
<keyword evidence="1" id="KW-0472">Membrane</keyword>
<accession>A0A0R3QF47</accession>
<sequence length="66" mass="7956">MLAELRLKKDRVHEEAKYVFPLLPLLPPFSLSILLSFSLCVFYINLIIFFLIRLSFHSFYFCQHYL</sequence>
<name>A0A0R3QF47_9BILA</name>
<feature type="transmembrane region" description="Helical" evidence="1">
    <location>
        <begin position="29"/>
        <end position="52"/>
    </location>
</feature>